<dbReference type="AlphaFoldDB" id="A0A8S3Q2W3"/>
<dbReference type="InterPro" id="IPR029021">
    <property type="entry name" value="Prot-tyrosine_phosphatase-like"/>
</dbReference>
<sequence length="414" mass="47312">MDLRDLIQHRITSPVLVHHTIIELLLLYFTGASVLVHGSEGFDTTQDYLPWASVLVHGSEGFDTTQDYLPCTSPSHIIELLLYFTGASVLVHGSEGFDTTLQVTSLVQLILDHDCRTINGFEALVEREWLQGGHPFADRCFKSAFAITKQRSESPIFFSFLDCVWQDEMKLGRNMRAAPRRIDSKDGVRMSQRNTTNKHDDTSAQPLLEVDYNRPQDVVSEYFTNTHLPQKPSDLEPKLEVRPLSGSSIAPQHPTQDLIEILNRRQQLLQQQREDRRRYLQDQEAKEKAREIVNLAYLNADSTRKRKEGEKLLDDAFSLAKNSQKFNDGYKMESREHSDARDGGSSPRGFTSQQSAADQLWSDGHIQEEKHNSVTSENKKDDDFFDESPKQGPSMGSEDHMVKYVRDELQRLET</sequence>
<feature type="compositionally biased region" description="Basic and acidic residues" evidence="2">
    <location>
        <begin position="397"/>
        <end position="414"/>
    </location>
</feature>
<dbReference type="InterPro" id="IPR010569">
    <property type="entry name" value="Myotubularin-like_Pase_dom"/>
</dbReference>
<dbReference type="GO" id="GO:0004438">
    <property type="term" value="F:phosphatidylinositol-3-phosphate phosphatase activity"/>
    <property type="evidence" value="ECO:0007669"/>
    <property type="project" value="TreeGrafter"/>
</dbReference>
<evidence type="ECO:0000313" key="4">
    <source>
        <dbReference type="EMBL" id="CAG2190696.1"/>
    </source>
</evidence>
<dbReference type="InterPro" id="IPR030564">
    <property type="entry name" value="Myotubularin"/>
</dbReference>
<dbReference type="Pfam" id="PF06602">
    <property type="entry name" value="Myotub-related"/>
    <property type="match status" value="1"/>
</dbReference>
<keyword evidence="5" id="KW-1185">Reference proteome</keyword>
<dbReference type="GO" id="GO:0010507">
    <property type="term" value="P:negative regulation of autophagy"/>
    <property type="evidence" value="ECO:0007669"/>
    <property type="project" value="TreeGrafter"/>
</dbReference>
<dbReference type="GO" id="GO:0106018">
    <property type="term" value="F:phosphatidylinositol-3,5-bisphosphate phosphatase activity"/>
    <property type="evidence" value="ECO:0007669"/>
    <property type="project" value="TreeGrafter"/>
</dbReference>
<dbReference type="GO" id="GO:0046856">
    <property type="term" value="P:phosphatidylinositol dephosphorylation"/>
    <property type="evidence" value="ECO:0007669"/>
    <property type="project" value="TreeGrafter"/>
</dbReference>
<feature type="compositionally biased region" description="Polar residues" evidence="2">
    <location>
        <begin position="348"/>
        <end position="357"/>
    </location>
</feature>
<comment type="caution">
    <text evidence="4">The sequence shown here is derived from an EMBL/GenBank/DDBJ whole genome shotgun (WGS) entry which is preliminary data.</text>
</comment>
<dbReference type="GO" id="GO:0019903">
    <property type="term" value="F:protein phosphatase binding"/>
    <property type="evidence" value="ECO:0007669"/>
    <property type="project" value="TreeGrafter"/>
</dbReference>
<feature type="region of interest" description="Disordered" evidence="2">
    <location>
        <begin position="328"/>
        <end position="414"/>
    </location>
</feature>
<gene>
    <name evidence="4" type="ORF">MEDL_5905</name>
</gene>
<dbReference type="PROSITE" id="PS51339">
    <property type="entry name" value="PPASE_MYOTUBULARIN"/>
    <property type="match status" value="1"/>
</dbReference>
<proteinExistence type="inferred from homology"/>
<evidence type="ECO:0000256" key="2">
    <source>
        <dbReference type="SAM" id="MobiDB-lite"/>
    </source>
</evidence>
<dbReference type="PANTHER" id="PTHR10807">
    <property type="entry name" value="MYOTUBULARIN-RELATED"/>
    <property type="match status" value="1"/>
</dbReference>
<dbReference type="PANTHER" id="PTHR10807:SF73">
    <property type="entry name" value="LD06050P"/>
    <property type="match status" value="1"/>
</dbReference>
<dbReference type="OrthoDB" id="6129813at2759"/>
<feature type="compositionally biased region" description="Basic and acidic residues" evidence="2">
    <location>
        <begin position="365"/>
        <end position="382"/>
    </location>
</feature>
<feature type="domain" description="Myotubularin phosphatase" evidence="3">
    <location>
        <begin position="82"/>
        <end position="166"/>
    </location>
</feature>
<feature type="compositionally biased region" description="Basic and acidic residues" evidence="2">
    <location>
        <begin position="328"/>
        <end position="342"/>
    </location>
</feature>
<dbReference type="GO" id="GO:0005737">
    <property type="term" value="C:cytoplasm"/>
    <property type="evidence" value="ECO:0007669"/>
    <property type="project" value="TreeGrafter"/>
</dbReference>
<reference evidence="4" key="1">
    <citation type="submission" date="2021-03" db="EMBL/GenBank/DDBJ databases">
        <authorList>
            <person name="Bekaert M."/>
        </authorList>
    </citation>
    <scope>NUCLEOTIDE SEQUENCE</scope>
</reference>
<evidence type="ECO:0000259" key="3">
    <source>
        <dbReference type="PROSITE" id="PS51339"/>
    </source>
</evidence>
<evidence type="ECO:0000313" key="5">
    <source>
        <dbReference type="Proteomes" id="UP000683360"/>
    </source>
</evidence>
<evidence type="ECO:0000256" key="1">
    <source>
        <dbReference type="ARBA" id="ARBA00007471"/>
    </source>
</evidence>
<dbReference type="EMBL" id="CAJPWZ010000338">
    <property type="protein sequence ID" value="CAG2190696.1"/>
    <property type="molecule type" value="Genomic_DNA"/>
</dbReference>
<dbReference type="SUPFAM" id="SSF52799">
    <property type="entry name" value="(Phosphotyrosine protein) phosphatases II"/>
    <property type="match status" value="1"/>
</dbReference>
<dbReference type="Proteomes" id="UP000683360">
    <property type="component" value="Unassembled WGS sequence"/>
</dbReference>
<feature type="region of interest" description="Disordered" evidence="2">
    <location>
        <begin position="181"/>
        <end position="202"/>
    </location>
</feature>
<accession>A0A8S3Q2W3</accession>
<organism evidence="4 5">
    <name type="scientific">Mytilus edulis</name>
    <name type="common">Blue mussel</name>
    <dbReference type="NCBI Taxonomy" id="6550"/>
    <lineage>
        <taxon>Eukaryota</taxon>
        <taxon>Metazoa</taxon>
        <taxon>Spiralia</taxon>
        <taxon>Lophotrochozoa</taxon>
        <taxon>Mollusca</taxon>
        <taxon>Bivalvia</taxon>
        <taxon>Autobranchia</taxon>
        <taxon>Pteriomorphia</taxon>
        <taxon>Mytilida</taxon>
        <taxon>Mytiloidea</taxon>
        <taxon>Mytilidae</taxon>
        <taxon>Mytilinae</taxon>
        <taxon>Mytilus</taxon>
    </lineage>
</organism>
<protein>
    <submittedName>
        <fullName evidence="4">MTMR9</fullName>
    </submittedName>
</protein>
<comment type="similarity">
    <text evidence="1">Belongs to the protein-tyrosine phosphatase family. Non-receptor class myotubularin subfamily.</text>
</comment>
<name>A0A8S3Q2W3_MYTED</name>